<accession>A0A7W7ZKK0</accession>
<keyword evidence="2" id="KW-1185">Reference proteome</keyword>
<gene>
    <name evidence="1" type="ORF">HDF16_006381</name>
</gene>
<dbReference type="Proteomes" id="UP000540989">
    <property type="component" value="Unassembled WGS sequence"/>
</dbReference>
<proteinExistence type="predicted"/>
<dbReference type="EMBL" id="JACHIP010000067">
    <property type="protein sequence ID" value="MBB5061645.1"/>
    <property type="molecule type" value="Genomic_DNA"/>
</dbReference>
<organism evidence="1 2">
    <name type="scientific">Granulicella aggregans</name>
    <dbReference type="NCBI Taxonomy" id="474949"/>
    <lineage>
        <taxon>Bacteria</taxon>
        <taxon>Pseudomonadati</taxon>
        <taxon>Acidobacteriota</taxon>
        <taxon>Terriglobia</taxon>
        <taxon>Terriglobales</taxon>
        <taxon>Acidobacteriaceae</taxon>
        <taxon>Granulicella</taxon>
    </lineage>
</organism>
<name>A0A7W7ZKK0_9BACT</name>
<dbReference type="SUPFAM" id="SSF48295">
    <property type="entry name" value="TrpR-like"/>
    <property type="match status" value="1"/>
</dbReference>
<evidence type="ECO:0000313" key="2">
    <source>
        <dbReference type="Proteomes" id="UP000540989"/>
    </source>
</evidence>
<dbReference type="InterPro" id="IPR010921">
    <property type="entry name" value="Trp_repressor/repl_initiator"/>
</dbReference>
<dbReference type="AlphaFoldDB" id="A0A7W7ZKK0"/>
<dbReference type="GO" id="GO:0004803">
    <property type="term" value="F:transposase activity"/>
    <property type="evidence" value="ECO:0007669"/>
    <property type="project" value="InterPro"/>
</dbReference>
<dbReference type="GO" id="GO:0043565">
    <property type="term" value="F:sequence-specific DNA binding"/>
    <property type="evidence" value="ECO:0007669"/>
    <property type="project" value="InterPro"/>
</dbReference>
<dbReference type="GO" id="GO:0006313">
    <property type="term" value="P:DNA transposition"/>
    <property type="evidence" value="ECO:0007669"/>
    <property type="project" value="InterPro"/>
</dbReference>
<dbReference type="PANTHER" id="PTHR37936:SF3">
    <property type="entry name" value="TRANSPOSASE INSC FOR INSERTION ELEMENT IS2A-RELATED"/>
    <property type="match status" value="1"/>
</dbReference>
<dbReference type="NCBIfam" id="NF047595">
    <property type="entry name" value="IS66_ISRel24_TnpA"/>
    <property type="match status" value="1"/>
</dbReference>
<sequence length="105" mass="11284">MVQLTMEPGASVSEVARAHGVNANQVFKWRRSWERGELTDGYAALLPVSVSSLGEPESTTSISAEPDRVSDGGSIHIELSGRALISVERGADPDMVRCILESVCR</sequence>
<dbReference type="Pfam" id="PF01527">
    <property type="entry name" value="HTH_Tnp_1"/>
    <property type="match status" value="1"/>
</dbReference>
<reference evidence="1 2" key="1">
    <citation type="submission" date="2020-08" db="EMBL/GenBank/DDBJ databases">
        <title>Genomic Encyclopedia of Type Strains, Phase IV (KMG-V): Genome sequencing to study the core and pangenomes of soil and plant-associated prokaryotes.</title>
        <authorList>
            <person name="Whitman W."/>
        </authorList>
    </citation>
    <scope>NUCLEOTIDE SEQUENCE [LARGE SCALE GENOMIC DNA]</scope>
    <source>
        <strain evidence="1 2">M8UP14</strain>
    </source>
</reference>
<evidence type="ECO:0000313" key="1">
    <source>
        <dbReference type="EMBL" id="MBB5061645.1"/>
    </source>
</evidence>
<protein>
    <submittedName>
        <fullName evidence="1">Transposase</fullName>
    </submittedName>
</protein>
<dbReference type="InterPro" id="IPR002514">
    <property type="entry name" value="Transposase_8"/>
</dbReference>
<comment type="caution">
    <text evidence="1">The sequence shown here is derived from an EMBL/GenBank/DDBJ whole genome shotgun (WGS) entry which is preliminary data.</text>
</comment>
<dbReference type="PANTHER" id="PTHR37936">
    <property type="entry name" value="TRANSPOSASE INSC FOR INSERTION ELEMENT IS2A-RELATED"/>
    <property type="match status" value="1"/>
</dbReference>